<dbReference type="EMBL" id="UINC01022548">
    <property type="protein sequence ID" value="SVA92402.1"/>
    <property type="molecule type" value="Genomic_DNA"/>
</dbReference>
<accession>A0A381ZU76</accession>
<keyword evidence="1" id="KW-0175">Coiled coil</keyword>
<name>A0A381ZU76_9ZZZZ</name>
<feature type="non-terminal residue" evidence="2">
    <location>
        <position position="604"/>
    </location>
</feature>
<evidence type="ECO:0000256" key="1">
    <source>
        <dbReference type="SAM" id="Coils"/>
    </source>
</evidence>
<gene>
    <name evidence="2" type="ORF">METZ01_LOCUS145256</name>
</gene>
<dbReference type="AlphaFoldDB" id="A0A381ZU76"/>
<sequence>MSNRTHYRHRLKGIVFLLMGFFVLTMADPGPLAASQYGFDQANCKPIPASWKPGSQVEWYNLLKMHEKYQTSSDPDQVKLPKISSGSVESRLMRPRIRKVMEDYCLWAQKIGSKWYTVAGKGAKFEPQPDQLSGQDKSLDPAYRIFDHPKHSQLSVKTATFEKRLNMPPLTLNRHGCGPSVCEYEGHIDFLEAIGKDQYIVAVYFMKFGPHGTVTKLHKCAMDFGPSAVRIKECGFGVTRPAFYENDTMGKAVVNLINAQLRSPGIYVGGKDRGNASILNAPADKAIWQTNLGPMAVYRDDPTVEGKPQFIAKWNEHLHGIVRMFTKDGVNYEGTYVRQCVLEADGSFDVNSRYYSGCAASDVAPKIKEQDNWRVRYEDVEGNPSSCWGRISGQKNMQTGQFEGFIDKCASFGKVSVQPRPYNRTGFVALLPQADDDLERQRRELEKLRAQRDAAEADRLRREAEAEARRKELERQKLDAEIAAEQRRLAEEAEQRRLAEEQARLDRLAKLNVGSINSSAGGEVWQSDWGPIVVAVDEGGKFTARYNDQANGWVSMGSADGLAYRGHWARSCGENESGCGSTGTARGGVQSHCWGELWGRVNQA</sequence>
<proteinExistence type="predicted"/>
<organism evidence="2">
    <name type="scientific">marine metagenome</name>
    <dbReference type="NCBI Taxonomy" id="408172"/>
    <lineage>
        <taxon>unclassified sequences</taxon>
        <taxon>metagenomes</taxon>
        <taxon>ecological metagenomes</taxon>
    </lineage>
</organism>
<reference evidence="2" key="1">
    <citation type="submission" date="2018-05" db="EMBL/GenBank/DDBJ databases">
        <authorList>
            <person name="Lanie J.A."/>
            <person name="Ng W.-L."/>
            <person name="Kazmierczak K.M."/>
            <person name="Andrzejewski T.M."/>
            <person name="Davidsen T.M."/>
            <person name="Wayne K.J."/>
            <person name="Tettelin H."/>
            <person name="Glass J.I."/>
            <person name="Rusch D."/>
            <person name="Podicherti R."/>
            <person name="Tsui H.-C.T."/>
            <person name="Winkler M.E."/>
        </authorList>
    </citation>
    <scope>NUCLEOTIDE SEQUENCE</scope>
</reference>
<feature type="coiled-coil region" evidence="1">
    <location>
        <begin position="431"/>
        <end position="511"/>
    </location>
</feature>
<evidence type="ECO:0000313" key="2">
    <source>
        <dbReference type="EMBL" id="SVA92402.1"/>
    </source>
</evidence>
<protein>
    <submittedName>
        <fullName evidence="2">Uncharacterized protein</fullName>
    </submittedName>
</protein>